<proteinExistence type="predicted"/>
<dbReference type="RefSeq" id="WP_280320098.1">
    <property type="nucleotide sequence ID" value="NZ_CP118605.1"/>
</dbReference>
<keyword evidence="2" id="KW-1185">Reference proteome</keyword>
<dbReference type="Proteomes" id="UP001236500">
    <property type="component" value="Chromosome"/>
</dbReference>
<evidence type="ECO:0000313" key="1">
    <source>
        <dbReference type="EMBL" id="WGL16402.1"/>
    </source>
</evidence>
<gene>
    <name evidence="1" type="ORF">PVT68_16755</name>
</gene>
<evidence type="ECO:0000313" key="2">
    <source>
        <dbReference type="Proteomes" id="UP001236500"/>
    </source>
</evidence>
<protein>
    <recommendedName>
        <fullName evidence="3">Glycosyl transferase family 2</fullName>
    </recommendedName>
</protein>
<organism evidence="1 2">
    <name type="scientific">Microbulbifer bruguierae</name>
    <dbReference type="NCBI Taxonomy" id="3029061"/>
    <lineage>
        <taxon>Bacteria</taxon>
        <taxon>Pseudomonadati</taxon>
        <taxon>Pseudomonadota</taxon>
        <taxon>Gammaproteobacteria</taxon>
        <taxon>Cellvibrionales</taxon>
        <taxon>Microbulbiferaceae</taxon>
        <taxon>Microbulbifer</taxon>
    </lineage>
</organism>
<sequence>MNVEVFYRFFPVFRLKLKKILGLSMTGELAEVVSVPKTMGKTGVKDLAEVTRHTFEGVLLDEFNEGLYTTEIDGFNYDFFWKPKKSTQDRLFVLFSGDALRSKNDPPVFQRWSWADHFPGHVVYFSDPSLYLSPKLGLAWYAGTKNHDPMVNIAEILGKICTQLDLDSNQLVSYGSSGGGFAALRLGLFLPEISTICINPQVDITKYGKNLVERYLRTCLELEDRAEALELYPDRINLIENIDKLAKNRIIYVQNVLDEDHYEIHFKLFRDALTTSSEYSDKRFSEVFFSHGEGHKAAETTEAFNKAISLLS</sequence>
<dbReference type="SUPFAM" id="SSF53474">
    <property type="entry name" value="alpha/beta-Hydrolases"/>
    <property type="match status" value="1"/>
</dbReference>
<evidence type="ECO:0008006" key="3">
    <source>
        <dbReference type="Google" id="ProtNLM"/>
    </source>
</evidence>
<dbReference type="InterPro" id="IPR029058">
    <property type="entry name" value="AB_hydrolase_fold"/>
</dbReference>
<accession>A0ABY8NE90</accession>
<reference evidence="1 2" key="1">
    <citation type="submission" date="2023-02" db="EMBL/GenBank/DDBJ databases">
        <title>Description and genomic characterization of Microbulbifer bruguierae sp. nov., isolated from the sediment of mangrove plant Bruguiera sexangula.</title>
        <authorList>
            <person name="Long M."/>
        </authorList>
    </citation>
    <scope>NUCLEOTIDE SEQUENCE [LARGE SCALE GENOMIC DNA]</scope>
    <source>
        <strain evidence="1 2">H12</strain>
    </source>
</reference>
<dbReference type="EMBL" id="CP118605">
    <property type="protein sequence ID" value="WGL16402.1"/>
    <property type="molecule type" value="Genomic_DNA"/>
</dbReference>
<dbReference type="Gene3D" id="3.40.50.1820">
    <property type="entry name" value="alpha/beta hydrolase"/>
    <property type="match status" value="1"/>
</dbReference>
<name>A0ABY8NE90_9GAMM</name>